<dbReference type="Pfam" id="PF11818">
    <property type="entry name" value="DUF3340"/>
    <property type="match status" value="1"/>
</dbReference>
<comment type="similarity">
    <text evidence="1 5">Belongs to the peptidase S41A family.</text>
</comment>
<dbReference type="PROSITE" id="PS50106">
    <property type="entry name" value="PDZ"/>
    <property type="match status" value="1"/>
</dbReference>
<protein>
    <submittedName>
        <fullName evidence="7">Peptidase S41</fullName>
    </submittedName>
</protein>
<dbReference type="InterPro" id="IPR029045">
    <property type="entry name" value="ClpP/crotonase-like_dom_sf"/>
</dbReference>
<keyword evidence="4 5" id="KW-0720">Serine protease</keyword>
<feature type="domain" description="PDZ" evidence="6">
    <location>
        <begin position="264"/>
        <end position="339"/>
    </location>
</feature>
<evidence type="ECO:0000259" key="6">
    <source>
        <dbReference type="PROSITE" id="PS50106"/>
    </source>
</evidence>
<accession>A0A0M4TFF4</accession>
<reference evidence="7 8" key="1">
    <citation type="submission" date="2015-09" db="EMBL/GenBank/DDBJ databases">
        <title>Complete genome of Psychrobacter urativorans R10.10B.</title>
        <authorList>
            <person name="See-Too W.S."/>
            <person name="Chan K.G."/>
        </authorList>
    </citation>
    <scope>NUCLEOTIDE SEQUENCE [LARGE SCALE GENOMIC DNA]</scope>
    <source>
        <strain evidence="7 8">R10.10B</strain>
    </source>
</reference>
<dbReference type="SUPFAM" id="SSF50156">
    <property type="entry name" value="PDZ domain-like"/>
    <property type="match status" value="1"/>
</dbReference>
<evidence type="ECO:0000256" key="1">
    <source>
        <dbReference type="ARBA" id="ARBA00009179"/>
    </source>
</evidence>
<dbReference type="Pfam" id="PF03572">
    <property type="entry name" value="Peptidase_S41"/>
    <property type="match status" value="1"/>
</dbReference>
<dbReference type="AlphaFoldDB" id="A0A0M4TFF4"/>
<dbReference type="SMART" id="SM00228">
    <property type="entry name" value="PDZ"/>
    <property type="match status" value="1"/>
</dbReference>
<dbReference type="GO" id="GO:0030288">
    <property type="term" value="C:outer membrane-bounded periplasmic space"/>
    <property type="evidence" value="ECO:0007669"/>
    <property type="project" value="TreeGrafter"/>
</dbReference>
<keyword evidence="2 5" id="KW-0645">Protease</keyword>
<dbReference type="InterPro" id="IPR040573">
    <property type="entry name" value="TSP_N"/>
</dbReference>
<dbReference type="InterPro" id="IPR020992">
    <property type="entry name" value="Tail_Prtase_C"/>
</dbReference>
<dbReference type="Proteomes" id="UP000059847">
    <property type="component" value="Chromosome"/>
</dbReference>
<evidence type="ECO:0000256" key="2">
    <source>
        <dbReference type="ARBA" id="ARBA00022670"/>
    </source>
</evidence>
<dbReference type="GO" id="GO:0004175">
    <property type="term" value="F:endopeptidase activity"/>
    <property type="evidence" value="ECO:0007669"/>
    <property type="project" value="TreeGrafter"/>
</dbReference>
<dbReference type="SUPFAM" id="SSF52096">
    <property type="entry name" value="ClpP/crotonase"/>
    <property type="match status" value="1"/>
</dbReference>
<dbReference type="SMART" id="SM00245">
    <property type="entry name" value="TSPc"/>
    <property type="match status" value="1"/>
</dbReference>
<evidence type="ECO:0000313" key="8">
    <source>
        <dbReference type="Proteomes" id="UP000059847"/>
    </source>
</evidence>
<dbReference type="InterPro" id="IPR004447">
    <property type="entry name" value="Peptidase_S41A"/>
</dbReference>
<gene>
    <name evidence="7" type="ORF">AOC03_08010</name>
</gene>
<evidence type="ECO:0000256" key="3">
    <source>
        <dbReference type="ARBA" id="ARBA00022801"/>
    </source>
</evidence>
<dbReference type="InterPro" id="IPR001478">
    <property type="entry name" value="PDZ"/>
</dbReference>
<dbReference type="OrthoDB" id="9812068at2"/>
<organism evidence="7 8">
    <name type="scientific">Psychrobacter urativorans</name>
    <dbReference type="NCBI Taxonomy" id="45610"/>
    <lineage>
        <taxon>Bacteria</taxon>
        <taxon>Pseudomonadati</taxon>
        <taxon>Pseudomonadota</taxon>
        <taxon>Gammaproteobacteria</taxon>
        <taxon>Moraxellales</taxon>
        <taxon>Moraxellaceae</taxon>
        <taxon>Psychrobacter</taxon>
    </lineage>
</organism>
<dbReference type="GO" id="GO:0007165">
    <property type="term" value="P:signal transduction"/>
    <property type="evidence" value="ECO:0007669"/>
    <property type="project" value="TreeGrafter"/>
</dbReference>
<dbReference type="GO" id="GO:0008236">
    <property type="term" value="F:serine-type peptidase activity"/>
    <property type="evidence" value="ECO:0007669"/>
    <property type="project" value="UniProtKB-KW"/>
</dbReference>
<dbReference type="PANTHER" id="PTHR32060">
    <property type="entry name" value="TAIL-SPECIFIC PROTEASE"/>
    <property type="match status" value="1"/>
</dbReference>
<dbReference type="STRING" id="45610.AOC03_08010"/>
<dbReference type="Gene3D" id="3.90.226.10">
    <property type="entry name" value="2-enoyl-CoA Hydratase, Chain A, domain 1"/>
    <property type="match status" value="1"/>
</dbReference>
<dbReference type="CDD" id="cd06782">
    <property type="entry name" value="cpPDZ_CPP-like"/>
    <property type="match status" value="1"/>
</dbReference>
<evidence type="ECO:0000256" key="4">
    <source>
        <dbReference type="ARBA" id="ARBA00022825"/>
    </source>
</evidence>
<proteinExistence type="inferred from homology"/>
<dbReference type="KEGG" id="pur:AOC03_08010"/>
<keyword evidence="8" id="KW-1185">Reference proteome</keyword>
<dbReference type="InterPro" id="IPR005151">
    <property type="entry name" value="Tail-specific_protease"/>
</dbReference>
<dbReference type="Gene3D" id="2.30.42.10">
    <property type="match status" value="1"/>
</dbReference>
<dbReference type="Pfam" id="PF00595">
    <property type="entry name" value="PDZ"/>
    <property type="match status" value="1"/>
</dbReference>
<name>A0A0M4TFF4_9GAMM</name>
<evidence type="ECO:0000256" key="5">
    <source>
        <dbReference type="RuleBase" id="RU004404"/>
    </source>
</evidence>
<sequence length="743" mass="83227">MKKQPAQWLLSVASVGVAGLILTQSYGTAVANTETGSFVQTPEQKLTTRQVAALLDRSHYLNQPLDSKMGAEILSMYIDSLDPNHTLFLQSDVDEFKKKYANDFGNRLKLGDLSAGIDVFERYRKRSNEYFALSKKLLKTKINLTGKDTIILDREKLGHFKTKKEQQDYWTRQLKFQLISITLGQEDEKAKEKVFLDDPDITRGQDLVRDDKRTPSEILLNRLSRQQEQMQRLSDDEVMETVLNTAMLTYDPHSNYYAPVQANELQIQSSLQLEGIGVSIRPDRKNPDYTRIATLVEGGPASKGGQIKPNDLIISIAKDGKNMTDVVGWSTREIVGLIRGKRGTPVTLKVRQPNAPEASARTVTVIRDIIQQEESGVTQRVVEIQRPNIDATPKRIGVLEIPSFYLNYRARRNGEDYRSVSIDTEKALKELNKQNIDGLVVDLRNNPGGSLDEVAKMLGLFIKSGPLVQIRDNRGNVQVFRDDDGGKQLYDGKMVVLTNLASASASEIFAAAIQDYGRGLVVGNTTTGKGSAQIQLDNLALGSATLTQRKFYRITGGSTQNKGVVPDVELVNIYDDATFGERAQKKALPWDTINTSPYKPEGKFSANTLATLNQQSKIRQQQNPQFAYLNAINTIRDMEDSKKPINLDINSRRAKMHLVEKRSLEAENQRLKATGERPYANWNTYQAAMDAKFEERSQMKALERPQLPEDEAYINEAAYLMLSADSTVTVSPEEQLKLAAAKK</sequence>
<dbReference type="EMBL" id="CP012678">
    <property type="protein sequence ID" value="ALF59991.1"/>
    <property type="molecule type" value="Genomic_DNA"/>
</dbReference>
<dbReference type="GO" id="GO:0006508">
    <property type="term" value="P:proteolysis"/>
    <property type="evidence" value="ECO:0007669"/>
    <property type="project" value="UniProtKB-KW"/>
</dbReference>
<keyword evidence="3 5" id="KW-0378">Hydrolase</keyword>
<evidence type="ECO:0000313" key="7">
    <source>
        <dbReference type="EMBL" id="ALF59991.1"/>
    </source>
</evidence>
<dbReference type="PANTHER" id="PTHR32060:SF22">
    <property type="entry name" value="CARBOXYL-TERMINAL-PROCESSING PEPTIDASE 3, CHLOROPLASTIC"/>
    <property type="match status" value="1"/>
</dbReference>
<dbReference type="Pfam" id="PF17804">
    <property type="entry name" value="TSP_NTD"/>
    <property type="match status" value="1"/>
</dbReference>
<dbReference type="RefSeq" id="WP_062534915.1">
    <property type="nucleotide sequence ID" value="NZ_CP012678.1"/>
</dbReference>
<dbReference type="CDD" id="cd07560">
    <property type="entry name" value="Peptidase_S41_CPP"/>
    <property type="match status" value="1"/>
</dbReference>
<dbReference type="NCBIfam" id="TIGR00225">
    <property type="entry name" value="prc"/>
    <property type="match status" value="1"/>
</dbReference>
<dbReference type="InterPro" id="IPR036034">
    <property type="entry name" value="PDZ_sf"/>
</dbReference>